<evidence type="ECO:0000256" key="5">
    <source>
        <dbReference type="ARBA" id="ARBA00022917"/>
    </source>
</evidence>
<dbReference type="OMA" id="ARKWWMG"/>
<comment type="subunit">
    <text evidence="7">Subunit of the heterotrimeric GatCAB amidotransferase (AdT) complex, composed of A, B and C subunits.</text>
</comment>
<dbReference type="EnsemblMetazoa" id="CapteT197011">
    <property type="protein sequence ID" value="CapteP197011"/>
    <property type="gene ID" value="CapteG197011"/>
</dbReference>
<dbReference type="GO" id="GO:0005739">
    <property type="term" value="C:mitochondrion"/>
    <property type="evidence" value="ECO:0007669"/>
    <property type="project" value="UniProtKB-SubCell"/>
</dbReference>
<dbReference type="InterPro" id="IPR018027">
    <property type="entry name" value="Asn/Gln_amidotransferase"/>
</dbReference>
<dbReference type="Pfam" id="PF02637">
    <property type="entry name" value="GatB_Yqey"/>
    <property type="match status" value="1"/>
</dbReference>
<evidence type="ECO:0000256" key="6">
    <source>
        <dbReference type="ARBA" id="ARBA00047913"/>
    </source>
</evidence>
<dbReference type="FunCoup" id="R7V577">
    <property type="interactions" value="984"/>
</dbReference>
<dbReference type="InterPro" id="IPR023168">
    <property type="entry name" value="GatB_Yqey_C_2"/>
</dbReference>
<dbReference type="HAMAP" id="MF_00121">
    <property type="entry name" value="GatB"/>
    <property type="match status" value="1"/>
</dbReference>
<dbReference type="PANTHER" id="PTHR11659">
    <property type="entry name" value="GLUTAMYL-TRNA GLN AMIDOTRANSFERASE SUBUNIT B MITOCHONDRIAL AND PROKARYOTIC PET112-RELATED"/>
    <property type="match status" value="1"/>
</dbReference>
<evidence type="ECO:0000256" key="2">
    <source>
        <dbReference type="ARBA" id="ARBA00022598"/>
    </source>
</evidence>
<protein>
    <recommendedName>
        <fullName evidence="7">Glutamyl-tRNA(Gln) amidotransferase subunit B, mitochondrial</fullName>
        <shortName evidence="7">Glu-AdT subunit B</shortName>
        <ecNumber evidence="7">6.3.5.-</ecNumber>
    </recommendedName>
</protein>
<feature type="domain" description="Asn/Gln amidotransferase" evidence="8">
    <location>
        <begin position="387"/>
        <end position="536"/>
    </location>
</feature>
<dbReference type="InterPro" id="IPR003789">
    <property type="entry name" value="Asn/Gln_tRNA_amidoTrase-B-like"/>
</dbReference>
<keyword evidence="5 7" id="KW-0648">Protein biosynthesis</keyword>
<keyword evidence="7" id="KW-0496">Mitochondrion</keyword>
<dbReference type="SMART" id="SM00845">
    <property type="entry name" value="GatB_Yqey"/>
    <property type="match status" value="1"/>
</dbReference>
<gene>
    <name evidence="9" type="ORF">CAPTEDRAFT_197011</name>
</gene>
<organism evidence="9">
    <name type="scientific">Capitella teleta</name>
    <name type="common">Polychaete worm</name>
    <dbReference type="NCBI Taxonomy" id="283909"/>
    <lineage>
        <taxon>Eukaryota</taxon>
        <taxon>Metazoa</taxon>
        <taxon>Spiralia</taxon>
        <taxon>Lophotrochozoa</taxon>
        <taxon>Annelida</taxon>
        <taxon>Polychaeta</taxon>
        <taxon>Sedentaria</taxon>
        <taxon>Scolecida</taxon>
        <taxon>Capitellidae</taxon>
        <taxon>Capitella</taxon>
    </lineage>
</organism>
<dbReference type="Proteomes" id="UP000014760">
    <property type="component" value="Unassembled WGS sequence"/>
</dbReference>
<dbReference type="EC" id="6.3.5.-" evidence="7"/>
<dbReference type="PANTHER" id="PTHR11659:SF0">
    <property type="entry name" value="GLUTAMYL-TRNA(GLN) AMIDOTRANSFERASE SUBUNIT B, MITOCHONDRIAL"/>
    <property type="match status" value="1"/>
</dbReference>
<evidence type="ECO:0000256" key="3">
    <source>
        <dbReference type="ARBA" id="ARBA00022741"/>
    </source>
</evidence>
<dbReference type="SUPFAM" id="SSF89095">
    <property type="entry name" value="GatB/YqeY motif"/>
    <property type="match status" value="1"/>
</dbReference>
<evidence type="ECO:0000259" key="8">
    <source>
        <dbReference type="SMART" id="SM00845"/>
    </source>
</evidence>
<accession>R7V577</accession>
<keyword evidence="11" id="KW-1185">Reference proteome</keyword>
<dbReference type="AlphaFoldDB" id="R7V577"/>
<dbReference type="GO" id="GO:0070681">
    <property type="term" value="P:glutaminyl-tRNAGln biosynthesis via transamidation"/>
    <property type="evidence" value="ECO:0007669"/>
    <property type="project" value="UniProtKB-UniRule"/>
</dbReference>
<dbReference type="NCBIfam" id="NF004014">
    <property type="entry name" value="PRK05477.1-4"/>
    <property type="match status" value="1"/>
</dbReference>
<reference evidence="11" key="1">
    <citation type="submission" date="2012-12" db="EMBL/GenBank/DDBJ databases">
        <authorList>
            <person name="Hellsten U."/>
            <person name="Grimwood J."/>
            <person name="Chapman J.A."/>
            <person name="Shapiro H."/>
            <person name="Aerts A."/>
            <person name="Otillar R.P."/>
            <person name="Terry A.Y."/>
            <person name="Boore J.L."/>
            <person name="Simakov O."/>
            <person name="Marletaz F."/>
            <person name="Cho S.-J."/>
            <person name="Edsinger-Gonzales E."/>
            <person name="Havlak P."/>
            <person name="Kuo D.-H."/>
            <person name="Larsson T."/>
            <person name="Lv J."/>
            <person name="Arendt D."/>
            <person name="Savage R."/>
            <person name="Osoegawa K."/>
            <person name="de Jong P."/>
            <person name="Lindberg D.R."/>
            <person name="Seaver E.C."/>
            <person name="Weisblat D.A."/>
            <person name="Putnam N.H."/>
            <person name="Grigoriev I.V."/>
            <person name="Rokhsar D.S."/>
        </authorList>
    </citation>
    <scope>NUCLEOTIDE SEQUENCE</scope>
    <source>
        <strain evidence="11">I ESC-2004</strain>
    </source>
</reference>
<reference evidence="10" key="3">
    <citation type="submission" date="2015-06" db="UniProtKB">
        <authorList>
            <consortium name="EnsemblMetazoa"/>
        </authorList>
    </citation>
    <scope>IDENTIFICATION</scope>
</reference>
<keyword evidence="3 7" id="KW-0547">Nucleotide-binding</keyword>
<evidence type="ECO:0000256" key="7">
    <source>
        <dbReference type="HAMAP-Rule" id="MF_03147"/>
    </source>
</evidence>
<comment type="subcellular location">
    <subcellularLocation>
        <location evidence="7">Mitochondrion</location>
    </subcellularLocation>
</comment>
<dbReference type="GO" id="GO:0005524">
    <property type="term" value="F:ATP binding"/>
    <property type="evidence" value="ECO:0007669"/>
    <property type="project" value="UniProtKB-KW"/>
</dbReference>
<dbReference type="SUPFAM" id="SSF55931">
    <property type="entry name" value="Glutamine synthetase/guanido kinase"/>
    <property type="match status" value="1"/>
</dbReference>
<dbReference type="Gene3D" id="1.10.10.410">
    <property type="match status" value="1"/>
</dbReference>
<evidence type="ECO:0000256" key="1">
    <source>
        <dbReference type="ARBA" id="ARBA00005306"/>
    </source>
</evidence>
<reference evidence="9 11" key="2">
    <citation type="journal article" date="2013" name="Nature">
        <title>Insights into bilaterian evolution from three spiralian genomes.</title>
        <authorList>
            <person name="Simakov O."/>
            <person name="Marletaz F."/>
            <person name="Cho S.J."/>
            <person name="Edsinger-Gonzales E."/>
            <person name="Havlak P."/>
            <person name="Hellsten U."/>
            <person name="Kuo D.H."/>
            <person name="Larsson T."/>
            <person name="Lv J."/>
            <person name="Arendt D."/>
            <person name="Savage R."/>
            <person name="Osoegawa K."/>
            <person name="de Jong P."/>
            <person name="Grimwood J."/>
            <person name="Chapman J.A."/>
            <person name="Shapiro H."/>
            <person name="Aerts A."/>
            <person name="Otillar R.P."/>
            <person name="Terry A.Y."/>
            <person name="Boore J.L."/>
            <person name="Grigoriev I.V."/>
            <person name="Lindberg D.R."/>
            <person name="Seaver E.C."/>
            <person name="Weisblat D.A."/>
            <person name="Putnam N.H."/>
            <person name="Rokhsar D.S."/>
        </authorList>
    </citation>
    <scope>NUCLEOTIDE SEQUENCE</scope>
    <source>
        <strain evidence="9 11">I ESC-2004</strain>
    </source>
</reference>
<evidence type="ECO:0000313" key="9">
    <source>
        <dbReference type="EMBL" id="ELU14023.1"/>
    </source>
</evidence>
<dbReference type="Pfam" id="PF02934">
    <property type="entry name" value="GatB_N"/>
    <property type="match status" value="1"/>
</dbReference>
<name>R7V577_CAPTE</name>
<dbReference type="GO" id="GO:0050567">
    <property type="term" value="F:glutaminyl-tRNA synthase (glutamine-hydrolyzing) activity"/>
    <property type="evidence" value="ECO:0007669"/>
    <property type="project" value="UniProtKB-UniRule"/>
</dbReference>
<dbReference type="GO" id="GO:0032543">
    <property type="term" value="P:mitochondrial translation"/>
    <property type="evidence" value="ECO:0007669"/>
    <property type="project" value="UniProtKB-UniRule"/>
</dbReference>
<dbReference type="HOGENOM" id="CLU_019240_1_1_1"/>
<evidence type="ECO:0000313" key="11">
    <source>
        <dbReference type="Proteomes" id="UP000014760"/>
    </source>
</evidence>
<dbReference type="InterPro" id="IPR017958">
    <property type="entry name" value="Gln-tRNA_amidoTrfase_suB_CS"/>
</dbReference>
<dbReference type="PROSITE" id="PS01234">
    <property type="entry name" value="GATB"/>
    <property type="match status" value="1"/>
</dbReference>
<dbReference type="NCBIfam" id="NF004012">
    <property type="entry name" value="PRK05477.1-2"/>
    <property type="match status" value="1"/>
</dbReference>
<comment type="function">
    <text evidence="7">Allows the formation of correctly charged Gln-tRNA(Gln) through the transamidation of misacylated Glu-tRNA(Gln) in the mitochondria. The reaction takes place in the presence of glutamine and ATP through an activated gamma-phospho-Glu-tRNA(Gln).</text>
</comment>
<sequence length="543" mass="60915">MFSRGRLSLIVCDKCARRFSIASNGQRLYSKAAAKRAESTTKWEPVIGLEVHAQIASNSKLFSRGSTQYGGRTNSQVALFDAAYPGTLPVLNRRCVEAGVSTALAIGCNVNFLSQFDRKHYFYADLPAGYQITQQRLPLASGGSFTYLYQPNGPGTSYYEYKSVRFIQLQLEQDSGKSLHDHHMKRSLIDLNRCGTALMEIVTEPDFRSSHEASGFIRELKRVLEAIGACDGKMEEGSLRVDASISVHHPNEPLGTRVEVKNLNSMKFVSKAISYEINRQIKTLENGGVIESETRTFDLSTGETLPMRDKEKVHDYRFMPEPNLPPLHVYNDVTAPSCLDPSQIVNVDEIRRNLPPLPAELRNKLTEDHGMSLQNADMIVHTEGMLPLFTFLANERKLPAGLCVKVLLNILLGVVNSADLSFSDCSLMPSQVAEVIGLLNEGELSQANAKRVFATLLNEEHPSIEKLIEERNWGKISDEELLAACQDVTQRSPKEVRKYLTEKKERSFNSLLGRVHKATNKRTESHRIRKMLLEQCLPHFMSK</sequence>
<dbReference type="InterPro" id="IPR014746">
    <property type="entry name" value="Gln_synth/guanido_kin_cat_dom"/>
</dbReference>
<keyword evidence="2 7" id="KW-0436">Ligase</keyword>
<dbReference type="NCBIfam" id="TIGR00133">
    <property type="entry name" value="gatB"/>
    <property type="match status" value="1"/>
</dbReference>
<evidence type="ECO:0000256" key="4">
    <source>
        <dbReference type="ARBA" id="ARBA00022840"/>
    </source>
</evidence>
<dbReference type="EMBL" id="KB294813">
    <property type="protein sequence ID" value="ELU14023.1"/>
    <property type="molecule type" value="Genomic_DNA"/>
</dbReference>
<dbReference type="EMBL" id="AMQN01004965">
    <property type="status" value="NOT_ANNOTATED_CDS"/>
    <property type="molecule type" value="Genomic_DNA"/>
</dbReference>
<comment type="catalytic activity">
    <reaction evidence="6 7">
        <text>L-glutamyl-tRNA(Gln) + L-glutamine + ATP + H2O = L-glutaminyl-tRNA(Gln) + L-glutamate + ADP + phosphate + H(+)</text>
        <dbReference type="Rhea" id="RHEA:17521"/>
        <dbReference type="Rhea" id="RHEA-COMP:9681"/>
        <dbReference type="Rhea" id="RHEA-COMP:9684"/>
        <dbReference type="ChEBI" id="CHEBI:15377"/>
        <dbReference type="ChEBI" id="CHEBI:15378"/>
        <dbReference type="ChEBI" id="CHEBI:29985"/>
        <dbReference type="ChEBI" id="CHEBI:30616"/>
        <dbReference type="ChEBI" id="CHEBI:43474"/>
        <dbReference type="ChEBI" id="CHEBI:58359"/>
        <dbReference type="ChEBI" id="CHEBI:78520"/>
        <dbReference type="ChEBI" id="CHEBI:78521"/>
        <dbReference type="ChEBI" id="CHEBI:456216"/>
    </reaction>
</comment>
<dbReference type="InterPro" id="IPR004413">
    <property type="entry name" value="GatB"/>
</dbReference>
<dbReference type="InterPro" id="IPR006075">
    <property type="entry name" value="Asn/Gln-tRNA_Trfase_suB/E_cat"/>
</dbReference>
<comment type="similarity">
    <text evidence="1 7">Belongs to the GatB/GatE family. GatB subfamily.</text>
</comment>
<dbReference type="OrthoDB" id="1722066at2759"/>
<dbReference type="GO" id="GO:0030956">
    <property type="term" value="C:glutamyl-tRNA(Gln) amidotransferase complex"/>
    <property type="evidence" value="ECO:0007669"/>
    <property type="project" value="UniProtKB-UniRule"/>
</dbReference>
<dbReference type="InterPro" id="IPR017959">
    <property type="entry name" value="Asn/Gln-tRNA_amidoTrfase_suB/E"/>
</dbReference>
<dbReference type="STRING" id="283909.R7V577"/>
<evidence type="ECO:0000313" key="10">
    <source>
        <dbReference type="EnsemblMetazoa" id="CapteP197011"/>
    </source>
</evidence>
<keyword evidence="4 7" id="KW-0067">ATP-binding</keyword>
<proteinExistence type="inferred from homology"/>